<keyword evidence="2" id="KW-0238">DNA-binding</keyword>
<dbReference type="CDD" id="cd07377">
    <property type="entry name" value="WHTH_GntR"/>
    <property type="match status" value="1"/>
</dbReference>
<dbReference type="SUPFAM" id="SSF46785">
    <property type="entry name" value="Winged helix' DNA-binding domain"/>
    <property type="match status" value="1"/>
</dbReference>
<evidence type="ECO:0000313" key="5">
    <source>
        <dbReference type="EMBL" id="PQO42078.1"/>
    </source>
</evidence>
<evidence type="ECO:0000256" key="2">
    <source>
        <dbReference type="ARBA" id="ARBA00023125"/>
    </source>
</evidence>
<dbReference type="InterPro" id="IPR000524">
    <property type="entry name" value="Tscrpt_reg_HTH_GntR"/>
</dbReference>
<evidence type="ECO:0000313" key="6">
    <source>
        <dbReference type="Proteomes" id="UP000237819"/>
    </source>
</evidence>
<dbReference type="RefSeq" id="WP_105338661.1">
    <property type="nucleotide sequence ID" value="NZ_PUHZ01000025.1"/>
</dbReference>
<sequence length="131" mass="14405">MTIQPTQFEVHPSSGVPIYRQIIDQVVTMVVGARLAEGDMLPSVREMAAALGVNPMTISKAYARLEADGVVERVRGRGMMIRQQSAQGTKAQRLEELRPAIQAAVVRGRQLGLTDSQIVDLVRQILQENPQ</sequence>
<dbReference type="Proteomes" id="UP000237819">
    <property type="component" value="Unassembled WGS sequence"/>
</dbReference>
<dbReference type="PANTHER" id="PTHR38445:SF9">
    <property type="entry name" value="HTH-TYPE TRANSCRIPTIONAL REPRESSOR YTRA"/>
    <property type="match status" value="1"/>
</dbReference>
<comment type="caution">
    <text evidence="5">The sequence shown here is derived from an EMBL/GenBank/DDBJ whole genome shotgun (WGS) entry which is preliminary data.</text>
</comment>
<dbReference type="InterPro" id="IPR036390">
    <property type="entry name" value="WH_DNA-bd_sf"/>
</dbReference>
<dbReference type="EMBL" id="PUHZ01000025">
    <property type="protein sequence ID" value="PQO42078.1"/>
    <property type="molecule type" value="Genomic_DNA"/>
</dbReference>
<evidence type="ECO:0000256" key="3">
    <source>
        <dbReference type="ARBA" id="ARBA00023163"/>
    </source>
</evidence>
<keyword evidence="1" id="KW-0805">Transcription regulation</keyword>
<proteinExistence type="predicted"/>
<gene>
    <name evidence="5" type="ORF">C5Y93_27395</name>
</gene>
<evidence type="ECO:0000256" key="1">
    <source>
        <dbReference type="ARBA" id="ARBA00023015"/>
    </source>
</evidence>
<reference evidence="5 6" key="1">
    <citation type="submission" date="2018-02" db="EMBL/GenBank/DDBJ databases">
        <title>Comparative genomes isolates from brazilian mangrove.</title>
        <authorList>
            <person name="Araujo J.E."/>
            <person name="Taketani R.G."/>
            <person name="Silva M.C.P."/>
            <person name="Loureco M.V."/>
            <person name="Andreote F.D."/>
        </authorList>
    </citation>
    <scope>NUCLEOTIDE SEQUENCE [LARGE SCALE GENOMIC DNA]</scope>
    <source>
        <strain evidence="5 6">Nap-Phe MGV</strain>
    </source>
</reference>
<evidence type="ECO:0000259" key="4">
    <source>
        <dbReference type="PROSITE" id="PS50949"/>
    </source>
</evidence>
<accession>A0A2S8GC91</accession>
<dbReference type="PROSITE" id="PS50949">
    <property type="entry name" value="HTH_GNTR"/>
    <property type="match status" value="1"/>
</dbReference>
<dbReference type="GO" id="GO:0003677">
    <property type="term" value="F:DNA binding"/>
    <property type="evidence" value="ECO:0007669"/>
    <property type="project" value="UniProtKB-KW"/>
</dbReference>
<name>A0A2S8GC91_9BACT</name>
<dbReference type="Pfam" id="PF00392">
    <property type="entry name" value="GntR"/>
    <property type="match status" value="1"/>
</dbReference>
<keyword evidence="3" id="KW-0804">Transcription</keyword>
<dbReference type="PANTHER" id="PTHR38445">
    <property type="entry name" value="HTH-TYPE TRANSCRIPTIONAL REPRESSOR YTRA"/>
    <property type="match status" value="1"/>
</dbReference>
<dbReference type="AlphaFoldDB" id="A0A2S8GC91"/>
<feature type="domain" description="HTH gntR-type" evidence="4">
    <location>
        <begin position="16"/>
        <end position="84"/>
    </location>
</feature>
<dbReference type="GO" id="GO:0003700">
    <property type="term" value="F:DNA-binding transcription factor activity"/>
    <property type="evidence" value="ECO:0007669"/>
    <property type="project" value="InterPro"/>
</dbReference>
<organism evidence="5 6">
    <name type="scientific">Blastopirellula marina</name>
    <dbReference type="NCBI Taxonomy" id="124"/>
    <lineage>
        <taxon>Bacteria</taxon>
        <taxon>Pseudomonadati</taxon>
        <taxon>Planctomycetota</taxon>
        <taxon>Planctomycetia</taxon>
        <taxon>Pirellulales</taxon>
        <taxon>Pirellulaceae</taxon>
        <taxon>Blastopirellula</taxon>
    </lineage>
</organism>
<dbReference type="Gene3D" id="1.10.10.10">
    <property type="entry name" value="Winged helix-like DNA-binding domain superfamily/Winged helix DNA-binding domain"/>
    <property type="match status" value="1"/>
</dbReference>
<protein>
    <submittedName>
        <fullName evidence="5">GntR family transcriptional regulator</fullName>
    </submittedName>
</protein>
<dbReference type="SMART" id="SM00345">
    <property type="entry name" value="HTH_GNTR"/>
    <property type="match status" value="1"/>
</dbReference>
<dbReference type="InterPro" id="IPR036388">
    <property type="entry name" value="WH-like_DNA-bd_sf"/>
</dbReference>
<dbReference type="PRINTS" id="PR00035">
    <property type="entry name" value="HTHGNTR"/>
</dbReference>
<dbReference type="OrthoDB" id="9808770at2"/>